<dbReference type="AlphaFoldDB" id="A0A254N7S9"/>
<organism evidence="2 3">
    <name type="scientific">Roseateles puraquae</name>
    <dbReference type="NCBI Taxonomy" id="431059"/>
    <lineage>
        <taxon>Bacteria</taxon>
        <taxon>Pseudomonadati</taxon>
        <taxon>Pseudomonadota</taxon>
        <taxon>Betaproteobacteria</taxon>
        <taxon>Burkholderiales</taxon>
        <taxon>Sphaerotilaceae</taxon>
        <taxon>Roseateles</taxon>
    </lineage>
</organism>
<proteinExistence type="predicted"/>
<accession>A0A254N7S9</accession>
<dbReference type="Proteomes" id="UP000197446">
    <property type="component" value="Unassembled WGS sequence"/>
</dbReference>
<name>A0A254N7S9_9BURK</name>
<evidence type="ECO:0000256" key="1">
    <source>
        <dbReference type="SAM" id="MobiDB-lite"/>
    </source>
</evidence>
<reference evidence="2 3" key="1">
    <citation type="journal article" date="2007" name="Int. J. Syst. Evol. Microbiol.">
        <title>Description of Pelomonas aquatica sp. nov. and Pelomonas puraquae sp. nov., isolated from industrial and haemodialysis water.</title>
        <authorList>
            <person name="Gomila M."/>
            <person name="Bowien B."/>
            <person name="Falsen E."/>
            <person name="Moore E.R."/>
            <person name="Lalucat J."/>
        </authorList>
    </citation>
    <scope>NUCLEOTIDE SEQUENCE [LARGE SCALE GENOMIC DNA]</scope>
    <source>
        <strain evidence="2 3">CCUG 52769</strain>
    </source>
</reference>
<dbReference type="RefSeq" id="WP_088483091.1">
    <property type="nucleotide sequence ID" value="NZ_NISI01000003.1"/>
</dbReference>
<evidence type="ECO:0000313" key="3">
    <source>
        <dbReference type="Proteomes" id="UP000197446"/>
    </source>
</evidence>
<feature type="region of interest" description="Disordered" evidence="1">
    <location>
        <begin position="147"/>
        <end position="169"/>
    </location>
</feature>
<evidence type="ECO:0000313" key="2">
    <source>
        <dbReference type="EMBL" id="OWR04071.1"/>
    </source>
</evidence>
<dbReference type="EMBL" id="NISI01000003">
    <property type="protein sequence ID" value="OWR04071.1"/>
    <property type="molecule type" value="Genomic_DNA"/>
</dbReference>
<protein>
    <submittedName>
        <fullName evidence="2">Uncharacterized protein</fullName>
    </submittedName>
</protein>
<feature type="compositionally biased region" description="Basic residues" evidence="1">
    <location>
        <begin position="149"/>
        <end position="169"/>
    </location>
</feature>
<dbReference type="OrthoDB" id="8911016at2"/>
<gene>
    <name evidence="2" type="ORF">CDO81_10130</name>
</gene>
<keyword evidence="3" id="KW-1185">Reference proteome</keyword>
<sequence>MFVSQPEFEFSFPPELAHPGSQHWRVVELTLHAPWFLVSVEIVDAEHPDCSMTRTLCIAWDTDLAELLSTMEPHQVKGIVCMMPAWQSVTGQWTSREIREVWRCRSAVGHSIVLVDTVGEKFDCGMVPDHEQPIEQDLILRIEPTEPRQRHRTIPSRRPRRAKTRKVSA</sequence>
<comment type="caution">
    <text evidence="2">The sequence shown here is derived from an EMBL/GenBank/DDBJ whole genome shotgun (WGS) entry which is preliminary data.</text>
</comment>